<organism evidence="2 3">
    <name type="scientific">Coprinellus micaceus</name>
    <name type="common">Glistening ink-cap mushroom</name>
    <name type="synonym">Coprinus micaceus</name>
    <dbReference type="NCBI Taxonomy" id="71717"/>
    <lineage>
        <taxon>Eukaryota</taxon>
        <taxon>Fungi</taxon>
        <taxon>Dikarya</taxon>
        <taxon>Basidiomycota</taxon>
        <taxon>Agaricomycotina</taxon>
        <taxon>Agaricomycetes</taxon>
        <taxon>Agaricomycetidae</taxon>
        <taxon>Agaricales</taxon>
        <taxon>Agaricineae</taxon>
        <taxon>Psathyrellaceae</taxon>
        <taxon>Coprinellus</taxon>
    </lineage>
</organism>
<evidence type="ECO:0000256" key="1">
    <source>
        <dbReference type="SAM" id="Phobius"/>
    </source>
</evidence>
<evidence type="ECO:0000313" key="2">
    <source>
        <dbReference type="EMBL" id="TEB25404.1"/>
    </source>
</evidence>
<gene>
    <name evidence="2" type="ORF">FA13DRAFT_1637444</name>
</gene>
<proteinExistence type="predicted"/>
<accession>A0A4Y7SUW5</accession>
<evidence type="ECO:0000313" key="3">
    <source>
        <dbReference type="Proteomes" id="UP000298030"/>
    </source>
</evidence>
<keyword evidence="1" id="KW-1133">Transmembrane helix</keyword>
<feature type="transmembrane region" description="Helical" evidence="1">
    <location>
        <begin position="185"/>
        <end position="206"/>
    </location>
</feature>
<dbReference type="AlphaFoldDB" id="A0A4Y7SUW5"/>
<feature type="transmembrane region" description="Helical" evidence="1">
    <location>
        <begin position="145"/>
        <end position="165"/>
    </location>
</feature>
<reference evidence="2 3" key="1">
    <citation type="journal article" date="2019" name="Nat. Ecol. Evol.">
        <title>Megaphylogeny resolves global patterns of mushroom evolution.</title>
        <authorList>
            <person name="Varga T."/>
            <person name="Krizsan K."/>
            <person name="Foldi C."/>
            <person name="Dima B."/>
            <person name="Sanchez-Garcia M."/>
            <person name="Sanchez-Ramirez S."/>
            <person name="Szollosi G.J."/>
            <person name="Szarkandi J.G."/>
            <person name="Papp V."/>
            <person name="Albert L."/>
            <person name="Andreopoulos W."/>
            <person name="Angelini C."/>
            <person name="Antonin V."/>
            <person name="Barry K.W."/>
            <person name="Bougher N.L."/>
            <person name="Buchanan P."/>
            <person name="Buyck B."/>
            <person name="Bense V."/>
            <person name="Catcheside P."/>
            <person name="Chovatia M."/>
            <person name="Cooper J."/>
            <person name="Damon W."/>
            <person name="Desjardin D."/>
            <person name="Finy P."/>
            <person name="Geml J."/>
            <person name="Haridas S."/>
            <person name="Hughes K."/>
            <person name="Justo A."/>
            <person name="Karasinski D."/>
            <person name="Kautmanova I."/>
            <person name="Kiss B."/>
            <person name="Kocsube S."/>
            <person name="Kotiranta H."/>
            <person name="LaButti K.M."/>
            <person name="Lechner B.E."/>
            <person name="Liimatainen K."/>
            <person name="Lipzen A."/>
            <person name="Lukacs Z."/>
            <person name="Mihaltcheva S."/>
            <person name="Morgado L.N."/>
            <person name="Niskanen T."/>
            <person name="Noordeloos M.E."/>
            <person name="Ohm R.A."/>
            <person name="Ortiz-Santana B."/>
            <person name="Ovrebo C."/>
            <person name="Racz N."/>
            <person name="Riley R."/>
            <person name="Savchenko A."/>
            <person name="Shiryaev A."/>
            <person name="Soop K."/>
            <person name="Spirin V."/>
            <person name="Szebenyi C."/>
            <person name="Tomsovsky M."/>
            <person name="Tulloss R.E."/>
            <person name="Uehling J."/>
            <person name="Grigoriev I.V."/>
            <person name="Vagvolgyi C."/>
            <person name="Papp T."/>
            <person name="Martin F.M."/>
            <person name="Miettinen O."/>
            <person name="Hibbett D.S."/>
            <person name="Nagy L.G."/>
        </authorList>
    </citation>
    <scope>NUCLEOTIDE SEQUENCE [LARGE SCALE GENOMIC DNA]</scope>
    <source>
        <strain evidence="2 3">FP101781</strain>
    </source>
</reference>
<keyword evidence="1" id="KW-0472">Membrane</keyword>
<feature type="transmembrane region" description="Helical" evidence="1">
    <location>
        <begin position="120"/>
        <end position="138"/>
    </location>
</feature>
<sequence>MASIRDPLDRLSNTNFAKPLDTIAEPLKKFTDDPIQNPVEKTKRAAAATQNVTQSTFDPTYKPHSVTAQKIVLAKGFFDVFLSLSLVFFPSLLYDGPVPKALSYVTPLSQANWDQDTSSAYALGSLIMGCGFAGIVAGESTSDDAYKVVAALNGIFALMGLIGSVLHPTKFGSSFLFLASLQDVFWFFAIVRAGNFGVLETIGLSLERAKKEADKMEGKAAERYAANGAEGAVKGGVKGFESEGKRVLSTNPFSPAPPSAKD</sequence>
<feature type="transmembrane region" description="Helical" evidence="1">
    <location>
        <begin position="72"/>
        <end position="94"/>
    </location>
</feature>
<comment type="caution">
    <text evidence="2">The sequence shown here is derived from an EMBL/GenBank/DDBJ whole genome shotgun (WGS) entry which is preliminary data.</text>
</comment>
<dbReference type="EMBL" id="QPFP01000057">
    <property type="protein sequence ID" value="TEB25404.1"/>
    <property type="molecule type" value="Genomic_DNA"/>
</dbReference>
<keyword evidence="3" id="KW-1185">Reference proteome</keyword>
<dbReference type="Proteomes" id="UP000298030">
    <property type="component" value="Unassembled WGS sequence"/>
</dbReference>
<keyword evidence="1" id="KW-0812">Transmembrane</keyword>
<protein>
    <submittedName>
        <fullName evidence="2">Uncharacterized protein</fullName>
    </submittedName>
</protein>
<name>A0A4Y7SUW5_COPMI</name>
<dbReference type="OrthoDB" id="2881112at2759"/>